<dbReference type="SUPFAM" id="SSF88713">
    <property type="entry name" value="Glycoside hydrolase/deacetylase"/>
    <property type="match status" value="1"/>
</dbReference>
<name>A0ABN0W211_9ACTN</name>
<dbReference type="InterPro" id="IPR002509">
    <property type="entry name" value="NODB_dom"/>
</dbReference>
<organism evidence="5 6">
    <name type="scientific">Actinoallomurus spadix</name>
    <dbReference type="NCBI Taxonomy" id="79912"/>
    <lineage>
        <taxon>Bacteria</taxon>
        <taxon>Bacillati</taxon>
        <taxon>Actinomycetota</taxon>
        <taxon>Actinomycetes</taxon>
        <taxon>Streptosporangiales</taxon>
        <taxon>Thermomonosporaceae</taxon>
        <taxon>Actinoallomurus</taxon>
    </lineage>
</organism>
<feature type="domain" description="NodB homology" evidence="4">
    <location>
        <begin position="165"/>
        <end position="293"/>
    </location>
</feature>
<dbReference type="InterPro" id="IPR011330">
    <property type="entry name" value="Glyco_hydro/deAcase_b/a-brl"/>
</dbReference>
<reference evidence="5 6" key="1">
    <citation type="journal article" date="2019" name="Int. J. Syst. Evol. Microbiol.">
        <title>The Global Catalogue of Microorganisms (GCM) 10K type strain sequencing project: providing services to taxonomists for standard genome sequencing and annotation.</title>
        <authorList>
            <consortium name="The Broad Institute Genomics Platform"/>
            <consortium name="The Broad Institute Genome Sequencing Center for Infectious Disease"/>
            <person name="Wu L."/>
            <person name="Ma J."/>
        </authorList>
    </citation>
    <scope>NUCLEOTIDE SEQUENCE [LARGE SCALE GENOMIC DNA]</scope>
    <source>
        <strain evidence="5 6">JCM 3146</strain>
    </source>
</reference>
<keyword evidence="6" id="KW-1185">Reference proteome</keyword>
<protein>
    <recommendedName>
        <fullName evidence="4">NodB homology domain-containing protein</fullName>
    </recommendedName>
</protein>
<evidence type="ECO:0000313" key="5">
    <source>
        <dbReference type="EMBL" id="GAA0323098.1"/>
    </source>
</evidence>
<evidence type="ECO:0000313" key="6">
    <source>
        <dbReference type="Proteomes" id="UP001501822"/>
    </source>
</evidence>
<dbReference type="PANTHER" id="PTHR34216:SF3">
    <property type="entry name" value="POLY-BETA-1,6-N-ACETYL-D-GLUCOSAMINE N-DEACETYLASE"/>
    <property type="match status" value="1"/>
</dbReference>
<keyword evidence="2" id="KW-0732">Signal</keyword>
<dbReference type="PANTHER" id="PTHR34216">
    <property type="match status" value="1"/>
</dbReference>
<dbReference type="InterPro" id="IPR051398">
    <property type="entry name" value="Polysacch_Deacetylase"/>
</dbReference>
<evidence type="ECO:0000259" key="4">
    <source>
        <dbReference type="Pfam" id="PF01522"/>
    </source>
</evidence>
<dbReference type="Proteomes" id="UP001501822">
    <property type="component" value="Unassembled WGS sequence"/>
</dbReference>
<feature type="region of interest" description="Disordered" evidence="3">
    <location>
        <begin position="48"/>
        <end position="88"/>
    </location>
</feature>
<proteinExistence type="predicted"/>
<dbReference type="Pfam" id="PF01522">
    <property type="entry name" value="Polysacc_deac_1"/>
    <property type="match status" value="1"/>
</dbReference>
<accession>A0ABN0W211</accession>
<comment type="caution">
    <text evidence="5">The sequence shown here is derived from an EMBL/GenBank/DDBJ whole genome shotgun (WGS) entry which is preliminary data.</text>
</comment>
<evidence type="ECO:0000256" key="1">
    <source>
        <dbReference type="ARBA" id="ARBA00004613"/>
    </source>
</evidence>
<gene>
    <name evidence="5" type="ORF">GCM10010151_11160</name>
</gene>
<comment type="subcellular location">
    <subcellularLocation>
        <location evidence="1">Secreted</location>
    </subcellularLocation>
</comment>
<dbReference type="EMBL" id="BAAABM010000007">
    <property type="protein sequence ID" value="GAA0323098.1"/>
    <property type="molecule type" value="Genomic_DNA"/>
</dbReference>
<evidence type="ECO:0000256" key="3">
    <source>
        <dbReference type="SAM" id="MobiDB-lite"/>
    </source>
</evidence>
<dbReference type="RefSeq" id="WP_252799712.1">
    <property type="nucleotide sequence ID" value="NZ_BAAABM010000007.1"/>
</dbReference>
<dbReference type="Gene3D" id="3.20.20.370">
    <property type="entry name" value="Glycoside hydrolase/deacetylase"/>
    <property type="match status" value="1"/>
</dbReference>
<evidence type="ECO:0000256" key="2">
    <source>
        <dbReference type="ARBA" id="ARBA00022729"/>
    </source>
</evidence>
<sequence>MPHLHRLAATLIVAAVAVGLLLPPDGHGRRAGTTRRAGVTAAVSAAGNGAAGGGGPWDGAAAPARGAGDGAGRGRRAVAPPGPAQAAPAVPAFDRARAAAVARAADANELGQVPILMIHRVLARPKASLDRTPAQLYAEFTRLAQEGYVPVTAAEFVTGTMNVPAGRHPVVLTFDDGSPTHLAFDAAGVPEPDTAVGVIERVAREHPGFRPVATFFVNAGPFALGDRAAAALRWLVQHGFEVANHTAHHRDLAGMDHGGVAEEIGADQKMITAATAIPPVTFAFPFGAPARLSWAGHGSAGGARWDFRGMFLAGWRPADSPFEKDYDPRQIPRIRDDGRVRQDDCRRFCSIAWLDWLARHPDKRYTSDGDPATVAFPRAKMIYLAESFVARACPY</sequence>